<reference evidence="3 4" key="1">
    <citation type="journal article" date="2015" name="Sci. Rep.">
        <title>The power of single molecule real-time sequencing technology in the de novo assembly of a eukaryotic genome.</title>
        <authorList>
            <person name="Sakai H."/>
            <person name="Naito K."/>
            <person name="Ogiso-Tanaka E."/>
            <person name="Takahashi Y."/>
            <person name="Iseki K."/>
            <person name="Muto C."/>
            <person name="Satou K."/>
            <person name="Teruya K."/>
            <person name="Shiroma A."/>
            <person name="Shimoji M."/>
            <person name="Hirano T."/>
            <person name="Itoh T."/>
            <person name="Kaga A."/>
            <person name="Tomooka N."/>
        </authorList>
    </citation>
    <scope>NUCLEOTIDE SEQUENCE [LARGE SCALE GENOMIC DNA]</scope>
    <source>
        <strain evidence="4">cv. Shumari</strain>
    </source>
</reference>
<keyword evidence="4" id="KW-1185">Reference proteome</keyword>
<organism evidence="3 4">
    <name type="scientific">Vigna angularis var. angularis</name>
    <dbReference type="NCBI Taxonomy" id="157739"/>
    <lineage>
        <taxon>Eukaryota</taxon>
        <taxon>Viridiplantae</taxon>
        <taxon>Streptophyta</taxon>
        <taxon>Embryophyta</taxon>
        <taxon>Tracheophyta</taxon>
        <taxon>Spermatophyta</taxon>
        <taxon>Magnoliopsida</taxon>
        <taxon>eudicotyledons</taxon>
        <taxon>Gunneridae</taxon>
        <taxon>Pentapetalae</taxon>
        <taxon>rosids</taxon>
        <taxon>fabids</taxon>
        <taxon>Fabales</taxon>
        <taxon>Fabaceae</taxon>
        <taxon>Papilionoideae</taxon>
        <taxon>50 kb inversion clade</taxon>
        <taxon>NPAAA clade</taxon>
        <taxon>indigoferoid/millettioid clade</taxon>
        <taxon>Phaseoleae</taxon>
        <taxon>Vigna</taxon>
    </lineage>
</organism>
<accession>A0A0S3T9E5</accession>
<protein>
    <submittedName>
        <fullName evidence="3">Uncharacterized protein</fullName>
    </submittedName>
</protein>
<name>A0A0S3T9E5_PHAAN</name>
<evidence type="ECO:0000313" key="4">
    <source>
        <dbReference type="Proteomes" id="UP000291084"/>
    </source>
</evidence>
<evidence type="ECO:0000256" key="2">
    <source>
        <dbReference type="SAM" id="Phobius"/>
    </source>
</evidence>
<feature type="compositionally biased region" description="Basic and acidic residues" evidence="1">
    <location>
        <begin position="94"/>
        <end position="113"/>
    </location>
</feature>
<dbReference type="AlphaFoldDB" id="A0A0S3T9E5"/>
<evidence type="ECO:0000256" key="1">
    <source>
        <dbReference type="SAM" id="MobiDB-lite"/>
    </source>
</evidence>
<keyword evidence="2" id="KW-1133">Transmembrane helix</keyword>
<keyword evidence="2" id="KW-0812">Transmembrane</keyword>
<keyword evidence="2" id="KW-0472">Membrane</keyword>
<sequence length="113" mass="12250">MKIKVLLGRSQAPKRTTLSSRLETGGLISWLLFIILLPYGGNLLAMSSNSNQEAWVVANPPPMISILHHGEGIVTDGTVKETVSPNGKGSLNRTAKDLYTERQSGKVEDSHHS</sequence>
<evidence type="ECO:0000313" key="3">
    <source>
        <dbReference type="EMBL" id="BAU01834.1"/>
    </source>
</evidence>
<proteinExistence type="predicted"/>
<dbReference type="Proteomes" id="UP000291084">
    <property type="component" value="Chromosome 11"/>
</dbReference>
<feature type="compositionally biased region" description="Polar residues" evidence="1">
    <location>
        <begin position="81"/>
        <end position="93"/>
    </location>
</feature>
<gene>
    <name evidence="3" type="primary">Vigan.11G115700</name>
    <name evidence="3" type="ORF">VIGAN_11115700</name>
</gene>
<dbReference type="EMBL" id="AP015044">
    <property type="protein sequence ID" value="BAU01834.1"/>
    <property type="molecule type" value="Genomic_DNA"/>
</dbReference>
<feature type="region of interest" description="Disordered" evidence="1">
    <location>
        <begin position="78"/>
        <end position="113"/>
    </location>
</feature>
<feature type="transmembrane region" description="Helical" evidence="2">
    <location>
        <begin position="27"/>
        <end position="45"/>
    </location>
</feature>